<gene>
    <name evidence="1" type="ORF">Gasu_47620</name>
</gene>
<dbReference type="GeneID" id="17086660"/>
<dbReference type="Gramene" id="EME27776">
    <property type="protein sequence ID" value="EME27776"/>
    <property type="gene ID" value="Gasu_47620"/>
</dbReference>
<name>M2VWZ7_GALSU</name>
<protein>
    <submittedName>
        <fullName evidence="1">Uncharacterized protein</fullName>
    </submittedName>
</protein>
<evidence type="ECO:0000313" key="2">
    <source>
        <dbReference type="Proteomes" id="UP000030680"/>
    </source>
</evidence>
<dbReference type="EMBL" id="KB454528">
    <property type="protein sequence ID" value="EME27776.1"/>
    <property type="molecule type" value="Genomic_DNA"/>
</dbReference>
<reference evidence="2" key="1">
    <citation type="journal article" date="2013" name="Science">
        <title>Gene transfer from bacteria and archaea facilitated evolution of an extremophilic eukaryote.</title>
        <authorList>
            <person name="Schonknecht G."/>
            <person name="Chen W.H."/>
            <person name="Ternes C.M."/>
            <person name="Barbier G.G."/>
            <person name="Shrestha R.P."/>
            <person name="Stanke M."/>
            <person name="Brautigam A."/>
            <person name="Baker B.J."/>
            <person name="Banfield J.F."/>
            <person name="Garavito R.M."/>
            <person name="Carr K."/>
            <person name="Wilkerson C."/>
            <person name="Rensing S.A."/>
            <person name="Gagneul D."/>
            <person name="Dickenson N.E."/>
            <person name="Oesterhelt C."/>
            <person name="Lercher M.J."/>
            <person name="Weber A.P."/>
        </authorList>
    </citation>
    <scope>NUCLEOTIDE SEQUENCE [LARGE SCALE GENOMIC DNA]</scope>
    <source>
        <strain evidence="2">074W</strain>
    </source>
</reference>
<proteinExistence type="predicted"/>
<dbReference type="KEGG" id="gsl:Gasu_47620"/>
<dbReference type="AlphaFoldDB" id="M2VWZ7"/>
<evidence type="ECO:0000313" key="1">
    <source>
        <dbReference type="EMBL" id="EME27776.1"/>
    </source>
</evidence>
<keyword evidence="2" id="KW-1185">Reference proteome</keyword>
<dbReference type="Proteomes" id="UP000030680">
    <property type="component" value="Unassembled WGS sequence"/>
</dbReference>
<dbReference type="RefSeq" id="XP_005704296.1">
    <property type="nucleotide sequence ID" value="XM_005704239.1"/>
</dbReference>
<organism evidence="1 2">
    <name type="scientific">Galdieria sulphuraria</name>
    <name type="common">Red alga</name>
    <dbReference type="NCBI Taxonomy" id="130081"/>
    <lineage>
        <taxon>Eukaryota</taxon>
        <taxon>Rhodophyta</taxon>
        <taxon>Bangiophyceae</taxon>
        <taxon>Galdieriales</taxon>
        <taxon>Galdieriaceae</taxon>
        <taxon>Galdieria</taxon>
    </lineage>
</organism>
<sequence length="67" mass="7381">MTRNDAGISESKTEEIQAICIKKAVSSVLMPLMAAGCNPMYWLGGSKKKNMKTEAYSCFCKLFAEKP</sequence>
<accession>M2VWZ7</accession>